<gene>
    <name evidence="1" type="ORF">H8S20_00470</name>
</gene>
<name>A0ABR7D7P8_9CLOT</name>
<sequence>MKCMLTTHELGKLLSDLCNEYNISMLWREKVSGGFITLTGAIDIEYYPTEQVMLKGNNIISLQVKSGENSNTVKITGMKGEYFDVSIAPTKFKEIKSNSLYLNQIQESKTECKLRIDENIIFTIPKSYDDVIKLIK</sequence>
<keyword evidence="2" id="KW-1185">Reference proteome</keyword>
<dbReference type="EMBL" id="JACOOO010000001">
    <property type="protein sequence ID" value="MBC5627358.1"/>
    <property type="molecule type" value="Genomic_DNA"/>
</dbReference>
<protein>
    <submittedName>
        <fullName evidence="1">UDP-N-acetylglucosamine pyrophosphorylase</fullName>
    </submittedName>
</protein>
<reference evidence="1 2" key="1">
    <citation type="submission" date="2020-08" db="EMBL/GenBank/DDBJ databases">
        <title>Genome public.</title>
        <authorList>
            <person name="Liu C."/>
            <person name="Sun Q."/>
        </authorList>
    </citation>
    <scope>NUCLEOTIDE SEQUENCE [LARGE SCALE GENOMIC DNA]</scope>
    <source>
        <strain evidence="1 2">NSJ-6</strain>
    </source>
</reference>
<dbReference type="Proteomes" id="UP000596929">
    <property type="component" value="Unassembled WGS sequence"/>
</dbReference>
<organism evidence="1 2">
    <name type="scientific">Clostridium hominis</name>
    <dbReference type="NCBI Taxonomy" id="2763036"/>
    <lineage>
        <taxon>Bacteria</taxon>
        <taxon>Bacillati</taxon>
        <taxon>Bacillota</taxon>
        <taxon>Clostridia</taxon>
        <taxon>Eubacteriales</taxon>
        <taxon>Clostridiaceae</taxon>
        <taxon>Clostridium</taxon>
    </lineage>
</organism>
<comment type="caution">
    <text evidence="1">The sequence shown here is derived from an EMBL/GenBank/DDBJ whole genome shotgun (WGS) entry which is preliminary data.</text>
</comment>
<evidence type="ECO:0000313" key="1">
    <source>
        <dbReference type="EMBL" id="MBC5627358.1"/>
    </source>
</evidence>
<dbReference type="RefSeq" id="WP_032119070.1">
    <property type="nucleotide sequence ID" value="NZ_JACOOO010000001.1"/>
</dbReference>
<accession>A0ABR7D7P8</accession>
<proteinExistence type="predicted"/>
<evidence type="ECO:0000313" key="2">
    <source>
        <dbReference type="Proteomes" id="UP000596929"/>
    </source>
</evidence>